<name>A0A3R6YFI7_9STRA</name>
<dbReference type="InterPro" id="IPR050734">
    <property type="entry name" value="PIH1/Kintoun_subfamily"/>
</dbReference>
<proteinExistence type="inferred from homology"/>
<dbReference type="PANTHER" id="PTHR22997:SF0">
    <property type="entry name" value="PIH1 DOMAIN-CONTAINING PROTEIN 1"/>
    <property type="match status" value="1"/>
</dbReference>
<dbReference type="Proteomes" id="UP000285060">
    <property type="component" value="Unassembled WGS sequence"/>
</dbReference>
<dbReference type="GO" id="GO:0005737">
    <property type="term" value="C:cytoplasm"/>
    <property type="evidence" value="ECO:0007669"/>
    <property type="project" value="TreeGrafter"/>
</dbReference>
<dbReference type="AlphaFoldDB" id="A0A3R6YFI7"/>
<evidence type="ECO:0000256" key="1">
    <source>
        <dbReference type="ARBA" id="ARBA00008511"/>
    </source>
</evidence>
<feature type="domain" description="PIH1 N-terminal" evidence="3">
    <location>
        <begin position="68"/>
        <end position="209"/>
    </location>
</feature>
<evidence type="ECO:0000313" key="5">
    <source>
        <dbReference type="Proteomes" id="UP000285060"/>
    </source>
</evidence>
<evidence type="ECO:0000259" key="3">
    <source>
        <dbReference type="Pfam" id="PF08190"/>
    </source>
</evidence>
<accession>A0A3R6YFI7</accession>
<dbReference type="InterPro" id="IPR012981">
    <property type="entry name" value="PIH1_N"/>
</dbReference>
<keyword evidence="5" id="KW-1185">Reference proteome</keyword>
<dbReference type="VEuPathDB" id="FungiDB:H310_01433"/>
<sequence length="454" mass="49252">MNYGILHNRRARDGKTKGLAAGPIPLQRIASQMGVDPAELGAEAQNIWSMLDDMSQNDPQAYREFIANQVSEERKASRQKFTPTPGFVVKYSVAVDGRHQKLFLNCCAHACVAMPKNPNNGKDVPKDTRMLPYTSNLEIPLAIGVVRSVMIKDERCQVVDAVFNPWVLERAQWDAKFKTDAMQLASSWVEKEKNVKLILPGKLIKSLYKGGSGSGTNVITHDFIVDTVQDSSSTDDDIDNNASPKRKAAARATTNLPPPQGKVAPTTLLQTPTDVLRGLGPTSNQDSCNDEEPSNFTMKLPSAVGATKKKPLIEVVGETSKALPVASAAKAAPPASRKKKAPVVQKGFLNNATKAAPLYPNGSTEGRASSAYVNLLHRSKVIDMNSMPSQSDPAKTLPPKRKPPQSSGEKEVVDFEFDQLCLEAEPELANHGKGPLDANPFLNEDLTSFLMGKI</sequence>
<reference evidence="4 5" key="1">
    <citation type="submission" date="2018-08" db="EMBL/GenBank/DDBJ databases">
        <title>Aphanomyces genome sequencing and annotation.</title>
        <authorList>
            <person name="Minardi D."/>
            <person name="Oidtmann B."/>
            <person name="Van Der Giezen M."/>
            <person name="Studholme D.J."/>
        </authorList>
    </citation>
    <scope>NUCLEOTIDE SEQUENCE [LARGE SCALE GENOMIC DNA]</scope>
    <source>
        <strain evidence="4 5">NJM0002</strain>
    </source>
</reference>
<comment type="caution">
    <text evidence="4">The sequence shown here is derived from an EMBL/GenBank/DDBJ whole genome shotgun (WGS) entry which is preliminary data.</text>
</comment>
<evidence type="ECO:0000313" key="4">
    <source>
        <dbReference type="EMBL" id="RHY34232.1"/>
    </source>
</evidence>
<protein>
    <recommendedName>
        <fullName evidence="3">PIH1 N-terminal domain-containing protein</fullName>
    </recommendedName>
</protein>
<dbReference type="PANTHER" id="PTHR22997">
    <property type="entry name" value="PIH1 DOMAIN-CONTAINING PROTEIN 1"/>
    <property type="match status" value="1"/>
</dbReference>
<evidence type="ECO:0000256" key="2">
    <source>
        <dbReference type="SAM" id="MobiDB-lite"/>
    </source>
</evidence>
<dbReference type="Pfam" id="PF08190">
    <property type="entry name" value="PIH1"/>
    <property type="match status" value="1"/>
</dbReference>
<gene>
    <name evidence="4" type="ORF">DYB32_005449</name>
</gene>
<feature type="region of interest" description="Disordered" evidence="2">
    <location>
        <begin position="383"/>
        <end position="410"/>
    </location>
</feature>
<organism evidence="4 5">
    <name type="scientific">Aphanomyces invadans</name>
    <dbReference type="NCBI Taxonomy" id="157072"/>
    <lineage>
        <taxon>Eukaryota</taxon>
        <taxon>Sar</taxon>
        <taxon>Stramenopiles</taxon>
        <taxon>Oomycota</taxon>
        <taxon>Saprolegniomycetes</taxon>
        <taxon>Saprolegniales</taxon>
        <taxon>Verrucalvaceae</taxon>
        <taxon>Aphanomyces</taxon>
    </lineage>
</organism>
<feature type="region of interest" description="Disordered" evidence="2">
    <location>
        <begin position="230"/>
        <end position="266"/>
    </location>
</feature>
<comment type="similarity">
    <text evidence="1">Belongs to the PIH1 family.</text>
</comment>
<dbReference type="EMBL" id="QUSY01000038">
    <property type="protein sequence ID" value="RHY34232.1"/>
    <property type="molecule type" value="Genomic_DNA"/>
</dbReference>